<comment type="caution">
    <text evidence="3">The sequence shown here is derived from an EMBL/GenBank/DDBJ whole genome shotgun (WGS) entry which is preliminary data.</text>
</comment>
<keyword evidence="1" id="KW-0732">Signal</keyword>
<dbReference type="GO" id="GO:0008235">
    <property type="term" value="F:metalloexopeptidase activity"/>
    <property type="evidence" value="ECO:0007669"/>
    <property type="project" value="InterPro"/>
</dbReference>
<dbReference type="EMBL" id="JANIBC010000001">
    <property type="protein sequence ID" value="MCQ8184165.1"/>
    <property type="molecule type" value="Genomic_DNA"/>
</dbReference>
<evidence type="ECO:0000313" key="4">
    <source>
        <dbReference type="Proteomes" id="UP001142610"/>
    </source>
</evidence>
<dbReference type="GO" id="GO:0006508">
    <property type="term" value="P:proteolysis"/>
    <property type="evidence" value="ECO:0007669"/>
    <property type="project" value="InterPro"/>
</dbReference>
<evidence type="ECO:0000259" key="2">
    <source>
        <dbReference type="Pfam" id="PF04389"/>
    </source>
</evidence>
<dbReference type="Proteomes" id="UP001142610">
    <property type="component" value="Unassembled WGS sequence"/>
</dbReference>
<proteinExistence type="predicted"/>
<evidence type="ECO:0000256" key="1">
    <source>
        <dbReference type="SAM" id="SignalP"/>
    </source>
</evidence>
<protein>
    <submittedName>
        <fullName evidence="3">M20/M25/M40 family metallo-hydrolase</fullName>
    </submittedName>
</protein>
<dbReference type="PANTHER" id="PTHR12147:SF26">
    <property type="entry name" value="PEPTIDASE M28 DOMAIN-CONTAINING PROTEIN"/>
    <property type="match status" value="1"/>
</dbReference>
<dbReference type="PROSITE" id="PS51257">
    <property type="entry name" value="PROKAR_LIPOPROTEIN"/>
    <property type="match status" value="1"/>
</dbReference>
<evidence type="ECO:0000313" key="3">
    <source>
        <dbReference type="EMBL" id="MCQ8184165.1"/>
    </source>
</evidence>
<gene>
    <name evidence="3" type="ORF">NOG11_02075</name>
</gene>
<name>A0A9X2L6W0_9PROT</name>
<dbReference type="Gene3D" id="3.40.630.10">
    <property type="entry name" value="Zn peptidases"/>
    <property type="match status" value="1"/>
</dbReference>
<dbReference type="SUPFAM" id="SSF52025">
    <property type="entry name" value="PA domain"/>
    <property type="match status" value="1"/>
</dbReference>
<dbReference type="SUPFAM" id="SSF53187">
    <property type="entry name" value="Zn-dependent exopeptidases"/>
    <property type="match status" value="1"/>
</dbReference>
<dbReference type="InterPro" id="IPR045175">
    <property type="entry name" value="M28_fam"/>
</dbReference>
<feature type="domain" description="Peptidase M28" evidence="2">
    <location>
        <begin position="290"/>
        <end position="507"/>
    </location>
</feature>
<dbReference type="InterPro" id="IPR046450">
    <property type="entry name" value="PA_dom_sf"/>
</dbReference>
<accession>A0A9X2L6W0</accession>
<dbReference type="InterPro" id="IPR007484">
    <property type="entry name" value="Peptidase_M28"/>
</dbReference>
<dbReference type="Pfam" id="PF04389">
    <property type="entry name" value="Peptidase_M28"/>
    <property type="match status" value="1"/>
</dbReference>
<sequence>MIQLTKPALGLLASVSLIACASVPGLGGGSLDERLEAHVATMASDEFGGRDTGSEGYDLAADYVAGFMREAGLEPAAPDYFQTVPLYRTDPQSIQGELTLQAGGETIELTPGETVAFYPGSDMPDGSETLVSGDLVFVGDGVVAPALGMDAYEGVDVRGKIVVFFSGTPKIEDNPAAVHLRRFDVKLAEAEKRGAAGVIYLDASDRAIGQYARYLGRASEGPISIGAGFDRQVPTALLGMEPAKELFAASGRDLDEVVEQVKAGTAQSFALDASAAISVTAEAAPVKAYNVIGKIEGTDPSLRGKAVVVTAHLDHVGTRDDGDPETDDIYNGALDNATGTAIIMEAARMLAKEGGHKRTIIVAALTGEEKGLLGAAHLARNVQELGYEPVANVNIDMPVLTYPVRDMIAFGAKYSTLGPVFDAAAGEVGLRATPDPVPEMSLFVRSDHYRFVQEGIPSLFLFNGMEGEGLEGFQAFMATHYHKPSDDMSLPINWEDGAKFTELTAEIVGRIADMDERPRWNEGVVFAKDEGPRG</sequence>
<reference evidence="3" key="1">
    <citation type="submission" date="2022-07" db="EMBL/GenBank/DDBJ databases">
        <title>Parvularcula maris sp. nov., an algicidal bacterium isolated from seawater.</title>
        <authorList>
            <person name="Li F."/>
        </authorList>
    </citation>
    <scope>NUCLEOTIDE SEQUENCE</scope>
    <source>
        <strain evidence="3">BGMRC 0090</strain>
    </source>
</reference>
<organism evidence="3 4">
    <name type="scientific">Parvularcula maris</name>
    <dbReference type="NCBI Taxonomy" id="2965077"/>
    <lineage>
        <taxon>Bacteria</taxon>
        <taxon>Pseudomonadati</taxon>
        <taxon>Pseudomonadota</taxon>
        <taxon>Alphaproteobacteria</taxon>
        <taxon>Parvularculales</taxon>
        <taxon>Parvularculaceae</taxon>
        <taxon>Parvularcula</taxon>
    </lineage>
</organism>
<dbReference type="RefSeq" id="WP_256617970.1">
    <property type="nucleotide sequence ID" value="NZ_JANIBC010000001.1"/>
</dbReference>
<dbReference type="PANTHER" id="PTHR12147">
    <property type="entry name" value="METALLOPEPTIDASE M28 FAMILY MEMBER"/>
    <property type="match status" value="1"/>
</dbReference>
<dbReference type="AlphaFoldDB" id="A0A9X2L6W0"/>
<feature type="chain" id="PRO_5040823426" evidence="1">
    <location>
        <begin position="22"/>
        <end position="534"/>
    </location>
</feature>
<feature type="signal peptide" evidence="1">
    <location>
        <begin position="1"/>
        <end position="21"/>
    </location>
</feature>
<dbReference type="Gene3D" id="3.50.30.30">
    <property type="match status" value="1"/>
</dbReference>
<keyword evidence="4" id="KW-1185">Reference proteome</keyword>